<gene>
    <name evidence="2" type="ORF">ACFPM8_05515</name>
</gene>
<dbReference type="RefSeq" id="WP_378995833.1">
    <property type="nucleotide sequence ID" value="NZ_JBHSMT010000009.1"/>
</dbReference>
<dbReference type="InterPro" id="IPR029058">
    <property type="entry name" value="AB_hydrolase_fold"/>
</dbReference>
<dbReference type="PANTHER" id="PTHR11614">
    <property type="entry name" value="PHOSPHOLIPASE-RELATED"/>
    <property type="match status" value="1"/>
</dbReference>
<dbReference type="EMBL" id="JBHSMT010000009">
    <property type="protein sequence ID" value="MFC5473411.1"/>
    <property type="molecule type" value="Genomic_DNA"/>
</dbReference>
<accession>A0ABW0M753</accession>
<proteinExistence type="predicted"/>
<dbReference type="PIRSF" id="PIRSF017388">
    <property type="entry name" value="Esterase_lipase"/>
    <property type="match status" value="1"/>
</dbReference>
<dbReference type="GO" id="GO:0016787">
    <property type="term" value="F:hydrolase activity"/>
    <property type="evidence" value="ECO:0007669"/>
    <property type="project" value="UniProtKB-KW"/>
</dbReference>
<feature type="domain" description="Serine aminopeptidase S33" evidence="1">
    <location>
        <begin position="10"/>
        <end position="247"/>
    </location>
</feature>
<comment type="caution">
    <text evidence="2">The sequence shown here is derived from an EMBL/GenBank/DDBJ whole genome shotgun (WGS) entry which is preliminary data.</text>
</comment>
<name>A0ABW0M753_9BURK</name>
<protein>
    <submittedName>
        <fullName evidence="2">Alpha/beta hydrolase</fullName>
    </submittedName>
</protein>
<dbReference type="InterPro" id="IPR012354">
    <property type="entry name" value="Esterase_lipase"/>
</dbReference>
<dbReference type="Proteomes" id="UP001596045">
    <property type="component" value="Unassembled WGS sequence"/>
</dbReference>
<dbReference type="SUPFAM" id="SSF53474">
    <property type="entry name" value="alpha/beta-Hydrolases"/>
    <property type="match status" value="1"/>
</dbReference>
<keyword evidence="2" id="KW-0378">Hydrolase</keyword>
<evidence type="ECO:0000313" key="3">
    <source>
        <dbReference type="Proteomes" id="UP001596045"/>
    </source>
</evidence>
<dbReference type="InterPro" id="IPR022742">
    <property type="entry name" value="Hydrolase_4"/>
</dbReference>
<evidence type="ECO:0000259" key="1">
    <source>
        <dbReference type="Pfam" id="PF12146"/>
    </source>
</evidence>
<keyword evidence="3" id="KW-1185">Reference proteome</keyword>
<reference evidence="3" key="1">
    <citation type="journal article" date="2019" name="Int. J. Syst. Evol. Microbiol.">
        <title>The Global Catalogue of Microorganisms (GCM) 10K type strain sequencing project: providing services to taxonomists for standard genome sequencing and annotation.</title>
        <authorList>
            <consortium name="The Broad Institute Genomics Platform"/>
            <consortium name="The Broad Institute Genome Sequencing Center for Infectious Disease"/>
            <person name="Wu L."/>
            <person name="Ma J."/>
        </authorList>
    </citation>
    <scope>NUCLEOTIDE SEQUENCE [LARGE SCALE GENOMIC DNA]</scope>
    <source>
        <strain evidence="3">JCM 17066</strain>
    </source>
</reference>
<dbReference type="InterPro" id="IPR051044">
    <property type="entry name" value="MAG_DAG_Lipase"/>
</dbReference>
<dbReference type="Pfam" id="PF12146">
    <property type="entry name" value="Hydrolase_4"/>
    <property type="match status" value="1"/>
</dbReference>
<sequence length="287" mass="32509">MEQKAQHEQPKDHAVIILHGLCGSALEMGSIPKSLRKSGYNVVDLVIQNYSASAVDLTESPNWLDWCAIVENEILHLKEKFKTVSICGLSMGATLALAVASRGNDIVGIVALSPILRYDGWSIPWYQQLIRIPYFLGYRSWSYKESDPFGIKNFEMRRRVANSLKKEGVAEVGAAAIPARHLDAAQKMMAHVRQSLAEVKTNLLVIHSIDDETASPKNPELIIKEVNSEIRKIIWLGDCYHIITVDNEREIVTNETVRFIKKNIEFHCEDLSYKDLVNKSPLRDRRQ</sequence>
<organism evidence="2 3">
    <name type="scientific">Paraherbaspirillum soli</name>
    <dbReference type="NCBI Taxonomy" id="631222"/>
    <lineage>
        <taxon>Bacteria</taxon>
        <taxon>Pseudomonadati</taxon>
        <taxon>Pseudomonadota</taxon>
        <taxon>Betaproteobacteria</taxon>
        <taxon>Burkholderiales</taxon>
        <taxon>Oxalobacteraceae</taxon>
        <taxon>Paraherbaspirillum</taxon>
    </lineage>
</organism>
<evidence type="ECO:0000313" key="2">
    <source>
        <dbReference type="EMBL" id="MFC5473411.1"/>
    </source>
</evidence>
<dbReference type="Gene3D" id="3.40.50.1820">
    <property type="entry name" value="alpha/beta hydrolase"/>
    <property type="match status" value="1"/>
</dbReference>